<dbReference type="InterPro" id="IPR009057">
    <property type="entry name" value="Homeodomain-like_sf"/>
</dbReference>
<dbReference type="PROSITE" id="PS50977">
    <property type="entry name" value="HTH_TETR_2"/>
    <property type="match status" value="1"/>
</dbReference>
<organism evidence="4 5">
    <name type="scientific">Paenarthrobacter ilicis</name>
    <dbReference type="NCBI Taxonomy" id="43665"/>
    <lineage>
        <taxon>Bacteria</taxon>
        <taxon>Bacillati</taxon>
        <taxon>Actinomycetota</taxon>
        <taxon>Actinomycetes</taxon>
        <taxon>Micrococcales</taxon>
        <taxon>Micrococcaceae</taxon>
        <taxon>Paenarthrobacter</taxon>
    </lineage>
</organism>
<dbReference type="InterPro" id="IPR050109">
    <property type="entry name" value="HTH-type_TetR-like_transc_reg"/>
</dbReference>
<keyword evidence="5" id="KW-1185">Reference proteome</keyword>
<dbReference type="Pfam" id="PF00440">
    <property type="entry name" value="TetR_N"/>
    <property type="match status" value="1"/>
</dbReference>
<dbReference type="InterPro" id="IPR036271">
    <property type="entry name" value="Tet_transcr_reg_TetR-rel_C_sf"/>
</dbReference>
<accession>A0ABX0TFM2</accession>
<dbReference type="InterPro" id="IPR001647">
    <property type="entry name" value="HTH_TetR"/>
</dbReference>
<gene>
    <name evidence="4" type="ORF">FHR86_001641</name>
</gene>
<dbReference type="InterPro" id="IPR041673">
    <property type="entry name" value="TetR_C_23"/>
</dbReference>
<evidence type="ECO:0000313" key="4">
    <source>
        <dbReference type="EMBL" id="NIJ01320.1"/>
    </source>
</evidence>
<feature type="DNA-binding region" description="H-T-H motif" evidence="2">
    <location>
        <begin position="29"/>
        <end position="48"/>
    </location>
</feature>
<comment type="caution">
    <text evidence="4">The sequence shown here is derived from an EMBL/GenBank/DDBJ whole genome shotgun (WGS) entry which is preliminary data.</text>
</comment>
<dbReference type="PRINTS" id="PR00455">
    <property type="entry name" value="HTHTETR"/>
</dbReference>
<dbReference type="InterPro" id="IPR023772">
    <property type="entry name" value="DNA-bd_HTH_TetR-type_CS"/>
</dbReference>
<dbReference type="SUPFAM" id="SSF46689">
    <property type="entry name" value="Homeodomain-like"/>
    <property type="match status" value="1"/>
</dbReference>
<dbReference type="RefSeq" id="WP_167265087.1">
    <property type="nucleotide sequence ID" value="NZ_BAAAVO010000013.1"/>
</dbReference>
<keyword evidence="1 2" id="KW-0238">DNA-binding</keyword>
<evidence type="ECO:0000256" key="2">
    <source>
        <dbReference type="PROSITE-ProRule" id="PRU00335"/>
    </source>
</evidence>
<dbReference type="PANTHER" id="PTHR30055:SF146">
    <property type="entry name" value="HTH-TYPE TRANSCRIPTIONAL DUAL REGULATOR CECR"/>
    <property type="match status" value="1"/>
</dbReference>
<dbReference type="SUPFAM" id="SSF48498">
    <property type="entry name" value="Tetracyclin repressor-like, C-terminal domain"/>
    <property type="match status" value="1"/>
</dbReference>
<dbReference type="PROSITE" id="PS01081">
    <property type="entry name" value="HTH_TETR_1"/>
    <property type="match status" value="1"/>
</dbReference>
<evidence type="ECO:0000313" key="5">
    <source>
        <dbReference type="Proteomes" id="UP000802392"/>
    </source>
</evidence>
<dbReference type="Gene3D" id="1.10.357.10">
    <property type="entry name" value="Tetracycline Repressor, domain 2"/>
    <property type="match status" value="1"/>
</dbReference>
<dbReference type="PANTHER" id="PTHR30055">
    <property type="entry name" value="HTH-TYPE TRANSCRIPTIONAL REGULATOR RUTR"/>
    <property type="match status" value="1"/>
</dbReference>
<sequence>MAAKSEQTRRQIVDVALKMFREIGFEQTTMRAIAQEAGVSVGNAYYYFASKDELVHELYVQVQVQHAVVAAKALEGVQDLGGRLKAVLHTGVDVMAPYHQFGSDFIATAIRPSSPVNPFGEASTAAREASLAIFRSAVDGSSPAVAKKLRADLPELLWLAYMGVTMFWVYDTSSAQRRTRRLIDGAAPLLARGLSLARIPGVSKVFDDVLGLVRAVKEDA</sequence>
<reference evidence="4 5" key="1">
    <citation type="submission" date="2020-03" db="EMBL/GenBank/DDBJ databases">
        <title>Genomic Encyclopedia of Type Strains, Phase III (KMG-III): the genomes of soil and plant-associated and newly described type strains.</title>
        <authorList>
            <person name="Whitman W."/>
        </authorList>
    </citation>
    <scope>NUCLEOTIDE SEQUENCE [LARGE SCALE GENOMIC DNA]</scope>
    <source>
        <strain evidence="4 5">CECT 4207</strain>
    </source>
</reference>
<feature type="domain" description="HTH tetR-type" evidence="3">
    <location>
        <begin position="6"/>
        <end position="66"/>
    </location>
</feature>
<protein>
    <submittedName>
        <fullName evidence="4">AcrR family transcriptional regulator</fullName>
    </submittedName>
</protein>
<name>A0ABX0TFM2_9MICC</name>
<dbReference type="Proteomes" id="UP000802392">
    <property type="component" value="Unassembled WGS sequence"/>
</dbReference>
<dbReference type="EMBL" id="JAAOZD010000003">
    <property type="protein sequence ID" value="NIJ01320.1"/>
    <property type="molecule type" value="Genomic_DNA"/>
</dbReference>
<proteinExistence type="predicted"/>
<dbReference type="Pfam" id="PF17931">
    <property type="entry name" value="TetR_C_23"/>
    <property type="match status" value="1"/>
</dbReference>
<evidence type="ECO:0000256" key="1">
    <source>
        <dbReference type="ARBA" id="ARBA00023125"/>
    </source>
</evidence>
<evidence type="ECO:0000259" key="3">
    <source>
        <dbReference type="PROSITE" id="PS50977"/>
    </source>
</evidence>